<evidence type="ECO:0000256" key="4">
    <source>
        <dbReference type="ARBA" id="ARBA00023004"/>
    </source>
</evidence>
<evidence type="ECO:0000313" key="7">
    <source>
        <dbReference type="Proteomes" id="UP001596241"/>
    </source>
</evidence>
<keyword evidence="3 5" id="KW-0560">Oxidoreductase</keyword>
<keyword evidence="5" id="KW-0223">Dioxygenase</keyword>
<comment type="cofactor">
    <cofactor evidence="5">
        <name>Fe(2+)</name>
        <dbReference type="ChEBI" id="CHEBI:29033"/>
    </cofactor>
    <text evidence="5">Binds 1 Fe(2+) ion per subunit.</text>
</comment>
<accession>A0ABW1FPJ3</accession>
<comment type="caution">
    <text evidence="6">The sequence shown here is derived from an EMBL/GenBank/DDBJ whole genome shotgun (WGS) entry which is preliminary data.</text>
</comment>
<dbReference type="PANTHER" id="PTHR10543:SF89">
    <property type="entry name" value="CAROTENOID 9,10(9',10')-CLEAVAGE DIOXYGENASE 1"/>
    <property type="match status" value="1"/>
</dbReference>
<evidence type="ECO:0000313" key="6">
    <source>
        <dbReference type="EMBL" id="MFC5895895.1"/>
    </source>
</evidence>
<dbReference type="EC" id="1.13.11.-" evidence="5"/>
<evidence type="ECO:0000256" key="5">
    <source>
        <dbReference type="RuleBase" id="RU364048"/>
    </source>
</evidence>
<evidence type="ECO:0000256" key="2">
    <source>
        <dbReference type="ARBA" id="ARBA00022723"/>
    </source>
</evidence>
<name>A0ABW1FPJ3_9ACTN</name>
<dbReference type="Pfam" id="PF03055">
    <property type="entry name" value="RPE65"/>
    <property type="match status" value="1"/>
</dbReference>
<keyword evidence="7" id="KW-1185">Reference proteome</keyword>
<sequence length="456" mass="49421">MTANPYLTGSFAPVTAETTAFDLPVTGRIPAHLTGRYLRNGPNPLGLDDLSAPHIWTLGEGMVHGVRIRDGRAEWYRNRWVRSASVADRLGEPRRGTPVDPRMDMAPSVNVIGLGGRTVALLEGGIPPYELTDELDTVGPSDLGATAEGYSANAHAQYDHTTGELHCLAFRYGVPAVQHIVMDRRATVVRAVTVPVPGNPYMHDFALTARHVLLFDSPLVFSAAHLATGVPFTWDHDRPARLGVMPREGGAVRWYELAPGSVGHTVNAFDAGRGIVVDVVVHPRAMDLRNVGASRPVLERWTVDPDAGTVRQLRLHDRPQDFPRVNGRFAQRPYRYAYSVATELYTLPTGPDDTRPDQGFSSALLKHDLERGTSEAHDFGRHGAVGEAVFVPAKSPAAEDDGYLMAFAHNPERGAADLVILSAQDIAAPPVARVHLPVRVPLGLHGNWIPDEGAAA</sequence>
<keyword evidence="2 5" id="KW-0479">Metal-binding</keyword>
<comment type="similarity">
    <text evidence="1 5">Belongs to the carotenoid oxygenase family.</text>
</comment>
<organism evidence="6 7">
    <name type="scientific">Streptomyces ramulosus</name>
    <dbReference type="NCBI Taxonomy" id="47762"/>
    <lineage>
        <taxon>Bacteria</taxon>
        <taxon>Bacillati</taxon>
        <taxon>Actinomycetota</taxon>
        <taxon>Actinomycetes</taxon>
        <taxon>Kitasatosporales</taxon>
        <taxon>Streptomycetaceae</taxon>
        <taxon>Streptomyces</taxon>
    </lineage>
</organism>
<evidence type="ECO:0000256" key="3">
    <source>
        <dbReference type="ARBA" id="ARBA00023002"/>
    </source>
</evidence>
<reference evidence="7" key="1">
    <citation type="journal article" date="2019" name="Int. J. Syst. Evol. Microbiol.">
        <title>The Global Catalogue of Microorganisms (GCM) 10K type strain sequencing project: providing services to taxonomists for standard genome sequencing and annotation.</title>
        <authorList>
            <consortium name="The Broad Institute Genomics Platform"/>
            <consortium name="The Broad Institute Genome Sequencing Center for Infectious Disease"/>
            <person name="Wu L."/>
            <person name="Ma J."/>
        </authorList>
    </citation>
    <scope>NUCLEOTIDE SEQUENCE [LARGE SCALE GENOMIC DNA]</scope>
    <source>
        <strain evidence="7">CGMCC 1.15809</strain>
    </source>
</reference>
<dbReference type="EMBL" id="JBHSPW010000012">
    <property type="protein sequence ID" value="MFC5895895.1"/>
    <property type="molecule type" value="Genomic_DNA"/>
</dbReference>
<proteinExistence type="inferred from homology"/>
<dbReference type="PANTHER" id="PTHR10543">
    <property type="entry name" value="BETA-CAROTENE DIOXYGENASE"/>
    <property type="match status" value="1"/>
</dbReference>
<dbReference type="InterPro" id="IPR004294">
    <property type="entry name" value="Carotenoid_Oase"/>
</dbReference>
<protein>
    <recommendedName>
        <fullName evidence="5">Dioxygenase</fullName>
        <ecNumber evidence="5">1.13.11.-</ecNumber>
    </recommendedName>
</protein>
<gene>
    <name evidence="6" type="ORF">ACFP3M_24180</name>
</gene>
<keyword evidence="4 5" id="KW-0408">Iron</keyword>
<evidence type="ECO:0000256" key="1">
    <source>
        <dbReference type="ARBA" id="ARBA00006787"/>
    </source>
</evidence>
<dbReference type="RefSeq" id="WP_345078393.1">
    <property type="nucleotide sequence ID" value="NZ_BAAAWG010000002.1"/>
</dbReference>
<dbReference type="Proteomes" id="UP001596241">
    <property type="component" value="Unassembled WGS sequence"/>
</dbReference>